<feature type="region of interest" description="Disordered" evidence="2">
    <location>
        <begin position="601"/>
        <end position="904"/>
    </location>
</feature>
<feature type="compositionally biased region" description="Polar residues" evidence="2">
    <location>
        <begin position="1209"/>
        <end position="1218"/>
    </location>
</feature>
<feature type="region of interest" description="Disordered" evidence="2">
    <location>
        <begin position="37"/>
        <end position="113"/>
    </location>
</feature>
<feature type="compositionally biased region" description="Low complexity" evidence="2">
    <location>
        <begin position="63"/>
        <end position="88"/>
    </location>
</feature>
<feature type="compositionally biased region" description="Basic and acidic residues" evidence="2">
    <location>
        <begin position="601"/>
        <end position="611"/>
    </location>
</feature>
<dbReference type="EMBL" id="CVQH01020330">
    <property type="protein sequence ID" value="CRK27203.1"/>
    <property type="molecule type" value="Genomic_DNA"/>
</dbReference>
<feature type="compositionally biased region" description="Basic and acidic residues" evidence="2">
    <location>
        <begin position="49"/>
        <end position="58"/>
    </location>
</feature>
<proteinExistence type="predicted"/>
<feature type="compositionally biased region" description="Low complexity" evidence="2">
    <location>
        <begin position="421"/>
        <end position="433"/>
    </location>
</feature>
<accession>A0A0G4LYM5</accession>
<feature type="compositionally biased region" description="Polar residues" evidence="2">
    <location>
        <begin position="1098"/>
        <end position="1112"/>
    </location>
</feature>
<feature type="compositionally biased region" description="Low complexity" evidence="2">
    <location>
        <begin position="359"/>
        <end position="372"/>
    </location>
</feature>
<organism evidence="3 4">
    <name type="scientific">Verticillium longisporum</name>
    <name type="common">Verticillium dahliae var. longisporum</name>
    <dbReference type="NCBI Taxonomy" id="100787"/>
    <lineage>
        <taxon>Eukaryota</taxon>
        <taxon>Fungi</taxon>
        <taxon>Dikarya</taxon>
        <taxon>Ascomycota</taxon>
        <taxon>Pezizomycotina</taxon>
        <taxon>Sordariomycetes</taxon>
        <taxon>Hypocreomycetidae</taxon>
        <taxon>Glomerellales</taxon>
        <taxon>Plectosphaerellaceae</taxon>
        <taxon>Verticillium</taxon>
    </lineage>
</organism>
<feature type="compositionally biased region" description="Polar residues" evidence="2">
    <location>
        <begin position="255"/>
        <end position="265"/>
    </location>
</feature>
<keyword evidence="4" id="KW-1185">Reference proteome</keyword>
<dbReference type="Proteomes" id="UP000044602">
    <property type="component" value="Unassembled WGS sequence"/>
</dbReference>
<feature type="compositionally biased region" description="Basic and acidic residues" evidence="2">
    <location>
        <begin position="295"/>
        <end position="317"/>
    </location>
</feature>
<feature type="coiled-coil region" evidence="1">
    <location>
        <begin position="989"/>
        <end position="1048"/>
    </location>
</feature>
<feature type="compositionally biased region" description="Low complexity" evidence="2">
    <location>
        <begin position="666"/>
        <end position="683"/>
    </location>
</feature>
<feature type="compositionally biased region" description="Basic and acidic residues" evidence="2">
    <location>
        <begin position="1053"/>
        <end position="1063"/>
    </location>
</feature>
<feature type="compositionally biased region" description="Polar residues" evidence="2">
    <location>
        <begin position="759"/>
        <end position="768"/>
    </location>
</feature>
<feature type="coiled-coil region" evidence="1">
    <location>
        <begin position="537"/>
        <end position="596"/>
    </location>
</feature>
<sequence length="1286" mass="139855">MGVAFRSDAGWASISCVGGVTHTKDAADLSIPRALPEDLAKLSGPTPPDHSHDRHDIYDSTPPHLLQQRQHAALARAQAATPDLAARTPSPSSSHLRTLRRTPRFDATPSPPAARRVHLEAASVGFAPRVHFVTANAPQSDLSRPLSPLRIRPRDSQQQKEPAKPRRILSQDLSEDFDETAPSEKPSPEWQRASPSSTRRQDKTDNLHPALRISKNTHSAILFALEEALRHPNPFTPDVVEESGEMADLVGSGGRSTPVSNGNPVSSSRTRPAAAPAPTGSPGGIRGPRMIMQERAAREAARQRAEQEQMHAERQRAQQEAQLLEDTQRRNSERRAAAAAGAAAGGQASGAPPEHIASQTQHTPTTPQRRPTGGSDAAAPRTNPASSRQRDTSTTVHQRPARASSQSQSQPQTSYNTVPRQPSAAQPPAATATQPPPAQPSESAGGARPRNSFPHAFERWETLSAHWEGLTNFWIRRLEENNKDIERDPVNQALSRQVTDLSAAGANLFHAVVELQRLRASSERKFQRWFFETRADLERAQEVNAMLETALDDERRARADAIREAVANEQNNSMNKTRFEEMRKELQISKEEARRAWEELGRREQEERERTLSLQSGQPTIVGGVQVVPMTQGVPSRHGSARQGGTAPQQTEYAGNSGSAYSDEYAQSSAQANPTTSAPAATSGPLYSQPAVVDPQPATTTYSYGGGGGGGGSEGGYSESEYEIDAHGQYIRDQRGNKVPYRAPPSPISDEGAEEYETPATQPPSAGYSQPPPATSGRPQQVPHAPAPPQQDYSGQGYGAPGWEEHIASQTQHTPTTPQRRPTGGSDAAAPRTNPASSRQRDTSTTVQQRPARASSQSQSQPQTSYNTVPRQPTSAAQPPAATATQPPPTQPSESAGGARPRNSFPHAFERWETLSAHWEGLTNFWIRRLEENNKDIERDPVNQALSRQVTDLSAAGANLFHAVVELQRLRASSERKFQRWFFETRADLERAQEVNAMLETALDEERRARADAIREAVANEQNNSMNKTRFEEMRKELQISKEEARRAWEELGRREQEERERTLSLQSGQPTIVGGVQVVPMTQGVPSRHGSARQGGTAPQQTEYAGNSGSAYSDEYAQSSAQANPTTSAPAATSGPLYSQPAAVDPQPATATYSYGGGGGGWEGGYSESEYEIDAHGQYIRDQRGNKVPYRAPPSPISDEGAEEYETPATQPPSAGYSQPPPATSGRPQQVPHAPAPPQQDYSGQGYGAPGWEEVPRVSHHHPTRLSDVLEEDERSRTSASYSRV</sequence>
<feature type="compositionally biased region" description="Basic and acidic residues" evidence="2">
    <location>
        <begin position="152"/>
        <end position="164"/>
    </location>
</feature>
<gene>
    <name evidence="3" type="ORF">BN1708_014721</name>
</gene>
<feature type="compositionally biased region" description="Polar residues" evidence="2">
    <location>
        <begin position="834"/>
        <end position="847"/>
    </location>
</feature>
<feature type="compositionally biased region" description="Polar residues" evidence="2">
    <location>
        <begin position="646"/>
        <end position="660"/>
    </location>
</feature>
<feature type="region of interest" description="Disordered" evidence="2">
    <location>
        <begin position="244"/>
        <end position="452"/>
    </location>
</feature>
<feature type="compositionally biased region" description="Low complexity" evidence="2">
    <location>
        <begin position="848"/>
        <end position="863"/>
    </location>
</feature>
<feature type="compositionally biased region" description="Gly residues" evidence="2">
    <location>
        <begin position="1156"/>
        <end position="1165"/>
    </location>
</feature>
<feature type="compositionally biased region" description="Low complexity" evidence="2">
    <location>
        <begin position="401"/>
        <end position="412"/>
    </location>
</feature>
<feature type="region of interest" description="Disordered" evidence="2">
    <location>
        <begin position="1053"/>
        <end position="1286"/>
    </location>
</feature>
<protein>
    <submittedName>
        <fullName evidence="3">Uncharacterized protein</fullName>
    </submittedName>
</protein>
<dbReference type="STRING" id="100787.A0A0G4LYM5"/>
<evidence type="ECO:0000313" key="4">
    <source>
        <dbReference type="Proteomes" id="UP000044602"/>
    </source>
</evidence>
<feature type="compositionally biased region" description="Basic and acidic residues" evidence="2">
    <location>
        <begin position="724"/>
        <end position="736"/>
    </location>
</feature>
<feature type="region of interest" description="Disordered" evidence="2">
    <location>
        <begin position="137"/>
        <end position="212"/>
    </location>
</feature>
<evidence type="ECO:0000256" key="1">
    <source>
        <dbReference type="SAM" id="Coils"/>
    </source>
</evidence>
<feature type="compositionally biased region" description="Low complexity" evidence="2">
    <location>
        <begin position="266"/>
        <end position="280"/>
    </location>
</feature>
<evidence type="ECO:0000256" key="2">
    <source>
        <dbReference type="SAM" id="MobiDB-lite"/>
    </source>
</evidence>
<feature type="compositionally biased region" description="Basic and acidic residues" evidence="2">
    <location>
        <begin position="326"/>
        <end position="336"/>
    </location>
</feature>
<feature type="compositionally biased region" description="Low complexity" evidence="2">
    <location>
        <begin position="138"/>
        <end position="150"/>
    </location>
</feature>
<feature type="compositionally biased region" description="Low complexity" evidence="2">
    <location>
        <begin position="872"/>
        <end position="885"/>
    </location>
</feature>
<name>A0A0G4LYM5_VERLO</name>
<keyword evidence="1" id="KW-0175">Coiled coil</keyword>
<feature type="compositionally biased region" description="Low complexity" evidence="2">
    <location>
        <begin position="1118"/>
        <end position="1135"/>
    </location>
</feature>
<feature type="compositionally biased region" description="Polar residues" evidence="2">
    <location>
        <begin position="383"/>
        <end position="397"/>
    </location>
</feature>
<reference evidence="3 4" key="1">
    <citation type="submission" date="2015-05" db="EMBL/GenBank/DDBJ databases">
        <authorList>
            <person name="Wang D.B."/>
            <person name="Wang M."/>
        </authorList>
    </citation>
    <scope>NUCLEOTIDE SEQUENCE [LARGE SCALE GENOMIC DNA]</scope>
    <source>
        <strain evidence="3">VL1</strain>
    </source>
</reference>
<evidence type="ECO:0000313" key="3">
    <source>
        <dbReference type="EMBL" id="CRK27203.1"/>
    </source>
</evidence>
<feature type="compositionally biased region" description="Low complexity" evidence="2">
    <location>
        <begin position="810"/>
        <end position="823"/>
    </location>
</feature>
<feature type="compositionally biased region" description="Gly residues" evidence="2">
    <location>
        <begin position="704"/>
        <end position="715"/>
    </location>
</feature>
<feature type="compositionally biased region" description="Basic and acidic residues" evidence="2">
    <location>
        <begin position="1174"/>
        <end position="1186"/>
    </location>
</feature>